<keyword evidence="8" id="KW-1185">Reference proteome</keyword>
<feature type="domain" description="Disease resistance R13L4/SHOC-2-like LRR" evidence="5">
    <location>
        <begin position="77"/>
        <end position="344"/>
    </location>
</feature>
<dbReference type="Pfam" id="PF25019">
    <property type="entry name" value="LRR_R13L1-DRL21"/>
    <property type="match status" value="2"/>
</dbReference>
<keyword evidence="3" id="KW-0067">ATP-binding</keyword>
<dbReference type="PANTHER" id="PTHR47186:SF42">
    <property type="entry name" value="DISEASE RESISTANCE RPP13-LIKE PROTEIN 1"/>
    <property type="match status" value="1"/>
</dbReference>
<keyword evidence="2" id="KW-0547">Nucleotide-binding</keyword>
<evidence type="ECO:0000259" key="5">
    <source>
        <dbReference type="Pfam" id="PF23598"/>
    </source>
</evidence>
<dbReference type="InterPro" id="IPR032675">
    <property type="entry name" value="LRR_dom_sf"/>
</dbReference>
<evidence type="ECO:0000256" key="2">
    <source>
        <dbReference type="ARBA" id="ARBA00022741"/>
    </source>
</evidence>
<evidence type="ECO:0000256" key="1">
    <source>
        <dbReference type="ARBA" id="ARBA00022737"/>
    </source>
</evidence>
<dbReference type="SUPFAM" id="SSF52058">
    <property type="entry name" value="L domain-like"/>
    <property type="match status" value="2"/>
</dbReference>
<dbReference type="EMBL" id="BMAC01000101">
    <property type="protein sequence ID" value="GFP85215.1"/>
    <property type="molecule type" value="Genomic_DNA"/>
</dbReference>
<protein>
    <submittedName>
        <fullName evidence="7">Putative disease resistance protein rga3</fullName>
    </submittedName>
</protein>
<dbReference type="AlphaFoldDB" id="A0A830BMW9"/>
<reference evidence="7" key="1">
    <citation type="submission" date="2020-07" db="EMBL/GenBank/DDBJ databases">
        <title>Ethylene signaling mediates host invasion by parasitic plants.</title>
        <authorList>
            <person name="Yoshida S."/>
        </authorList>
    </citation>
    <scope>NUCLEOTIDE SEQUENCE</scope>
    <source>
        <strain evidence="7">Okayama</strain>
    </source>
</reference>
<evidence type="ECO:0000256" key="3">
    <source>
        <dbReference type="ARBA" id="ARBA00022840"/>
    </source>
</evidence>
<organism evidence="7 8">
    <name type="scientific">Phtheirospermum japonicum</name>
    <dbReference type="NCBI Taxonomy" id="374723"/>
    <lineage>
        <taxon>Eukaryota</taxon>
        <taxon>Viridiplantae</taxon>
        <taxon>Streptophyta</taxon>
        <taxon>Embryophyta</taxon>
        <taxon>Tracheophyta</taxon>
        <taxon>Spermatophyta</taxon>
        <taxon>Magnoliopsida</taxon>
        <taxon>eudicotyledons</taxon>
        <taxon>Gunneridae</taxon>
        <taxon>Pentapetalae</taxon>
        <taxon>asterids</taxon>
        <taxon>lamiids</taxon>
        <taxon>Lamiales</taxon>
        <taxon>Orobanchaceae</taxon>
        <taxon>Orobanchaceae incertae sedis</taxon>
        <taxon>Phtheirospermum</taxon>
    </lineage>
</organism>
<dbReference type="PANTHER" id="PTHR47186">
    <property type="entry name" value="LEUCINE-RICH REPEAT-CONTAINING PROTEIN 57"/>
    <property type="match status" value="1"/>
</dbReference>
<dbReference type="OrthoDB" id="1896560at2759"/>
<comment type="caution">
    <text evidence="7">The sequence shown here is derived from an EMBL/GenBank/DDBJ whole genome shotgun (WGS) entry which is preliminary data.</text>
</comment>
<feature type="domain" description="Disease resistance protein winged helix" evidence="4">
    <location>
        <begin position="1"/>
        <end position="42"/>
    </location>
</feature>
<dbReference type="Pfam" id="PF23559">
    <property type="entry name" value="WHD_DRP"/>
    <property type="match status" value="1"/>
</dbReference>
<dbReference type="Gene3D" id="3.80.10.10">
    <property type="entry name" value="Ribonuclease Inhibitor"/>
    <property type="match status" value="3"/>
</dbReference>
<dbReference type="InterPro" id="IPR055414">
    <property type="entry name" value="LRR_R13L4/SHOC2-like"/>
</dbReference>
<feature type="domain" description="R13L1/DRL21-like LRR repeat region" evidence="6">
    <location>
        <begin position="613"/>
        <end position="681"/>
    </location>
</feature>
<gene>
    <name evidence="7" type="ORF">PHJA_000665200</name>
</gene>
<evidence type="ECO:0000259" key="6">
    <source>
        <dbReference type="Pfam" id="PF25019"/>
    </source>
</evidence>
<dbReference type="Pfam" id="PF23598">
    <property type="entry name" value="LRR_14"/>
    <property type="match status" value="1"/>
</dbReference>
<accession>A0A830BMW9</accession>
<dbReference type="InterPro" id="IPR058922">
    <property type="entry name" value="WHD_DRP"/>
</dbReference>
<sequence length="712" mass="81452">METKGNTFLNLLLQSSLLQVAKRDIYLNVTHCNMHDLVHDLACSLTDGDWQSRHIGYKSSGDGFLSILKGKERYVRTLFFNGKVSDITFSDFESLHSLTLEGEDDIDVLPTSIRKLKHLRYLDISETSITFLPDSIGELYHLQTLRAERWELEKLPDSLSNLISLRHLHIPYGITLPPEIGKLTSLQTLPYFLVGDEKGCGISELGNLKDLKGKLEIRNLERVRDNDESKMADLLGKPGIYELNLVWDESREGREANDESVLEGLQPHPNLKGLEICGFNGKRLPLWTSRLNNLMEIVLRNCWECEELPMLGHLPHLKSLCLLGLKNVKTIGSSFYGIDKCRKSGNGIVVFPALERLMLKRMPNLIEWDQVDLSLPSEGDETQRLYDEVVVFPCLKYLRITKCPQLTRAPSHFPCLEELEIDEVESSLALENICGKKLTSLTRLSISEVKGLECLPYWLFSNNHNLTELKILRCSSLRELPDDLHSLNSLEELEISWCPSLKSIPYSSSGGESQQGFTSVRKLEIEYCEGLTNLTIEMVESYAPSLEILRLYWLSSITNMGMVIGCLHKMTRLRELTINGVPKFSIKEIGSLSLQRLNILELYGMEHWDSLPDQLQHLTSLERLYLVGFGIEALPEWFGNLSSLKRLNELELWRCEKLRHLPSKQAMQRLSKLTHLNIHNCPLLIVDSEWPKISHIPNIEVDYYRISYRDGH</sequence>
<evidence type="ECO:0000313" key="7">
    <source>
        <dbReference type="EMBL" id="GFP85215.1"/>
    </source>
</evidence>
<evidence type="ECO:0000313" key="8">
    <source>
        <dbReference type="Proteomes" id="UP000653305"/>
    </source>
</evidence>
<feature type="domain" description="R13L1/DRL21-like LRR repeat region" evidence="6">
    <location>
        <begin position="439"/>
        <end position="497"/>
    </location>
</feature>
<evidence type="ECO:0000259" key="4">
    <source>
        <dbReference type="Pfam" id="PF23559"/>
    </source>
</evidence>
<keyword evidence="1" id="KW-0677">Repeat</keyword>
<dbReference type="InterPro" id="IPR056789">
    <property type="entry name" value="LRR_R13L1-DRL21"/>
</dbReference>
<proteinExistence type="predicted"/>
<dbReference type="Proteomes" id="UP000653305">
    <property type="component" value="Unassembled WGS sequence"/>
</dbReference>
<name>A0A830BMW9_9LAMI</name>